<evidence type="ECO:0000313" key="1">
    <source>
        <dbReference type="EMBL" id="KKM05277.1"/>
    </source>
</evidence>
<sequence length="76" mass="8466">MKKLLILFSVLCLSVCAFTDNSFALTNLWPDADARVDGSVDTMDDVDDFINTLSVDIHERILASDGETVQIQTNWT</sequence>
<accession>A0A0F9HPX9</accession>
<proteinExistence type="predicted"/>
<gene>
    <name evidence="1" type="ORF">LCGC14_1755680</name>
</gene>
<organism evidence="1">
    <name type="scientific">marine sediment metagenome</name>
    <dbReference type="NCBI Taxonomy" id="412755"/>
    <lineage>
        <taxon>unclassified sequences</taxon>
        <taxon>metagenomes</taxon>
        <taxon>ecological metagenomes</taxon>
    </lineage>
</organism>
<reference evidence="1" key="1">
    <citation type="journal article" date="2015" name="Nature">
        <title>Complex archaea that bridge the gap between prokaryotes and eukaryotes.</title>
        <authorList>
            <person name="Spang A."/>
            <person name="Saw J.H."/>
            <person name="Jorgensen S.L."/>
            <person name="Zaremba-Niedzwiedzka K."/>
            <person name="Martijn J."/>
            <person name="Lind A.E."/>
            <person name="van Eijk R."/>
            <person name="Schleper C."/>
            <person name="Guy L."/>
            <person name="Ettema T.J."/>
        </authorList>
    </citation>
    <scope>NUCLEOTIDE SEQUENCE</scope>
</reference>
<comment type="caution">
    <text evidence="1">The sequence shown here is derived from an EMBL/GenBank/DDBJ whole genome shotgun (WGS) entry which is preliminary data.</text>
</comment>
<protein>
    <submittedName>
        <fullName evidence="1">Uncharacterized protein</fullName>
    </submittedName>
</protein>
<dbReference type="AlphaFoldDB" id="A0A0F9HPX9"/>
<name>A0A0F9HPX9_9ZZZZ</name>
<dbReference type="EMBL" id="LAZR01016257">
    <property type="protein sequence ID" value="KKM05277.1"/>
    <property type="molecule type" value="Genomic_DNA"/>
</dbReference>
<feature type="non-terminal residue" evidence="1">
    <location>
        <position position="76"/>
    </location>
</feature>